<dbReference type="RefSeq" id="WP_224033895.1">
    <property type="nucleotide sequence ID" value="NZ_AP024849.1"/>
</dbReference>
<keyword evidence="4" id="KW-1185">Reference proteome</keyword>
<evidence type="ECO:0008006" key="5">
    <source>
        <dbReference type="Google" id="ProtNLM"/>
    </source>
</evidence>
<evidence type="ECO:0000259" key="2">
    <source>
        <dbReference type="SMART" id="SM01204"/>
    </source>
</evidence>
<dbReference type="Pfam" id="PF10442">
    <property type="entry name" value="FIST_C"/>
    <property type="match status" value="1"/>
</dbReference>
<sequence length="343" mass="38909">MKDFVFSNVAEVFNYTKNNSDKGFVIFSGAETTLELSKQISSNVILCSTAGEYSRNGYKDGIISGFEFDLDQAEIVEIPNPPIKNIKNLKQAYNKVRGNKNAFAFLLCDGLNGTEESVVTSFYFTDNNFKIIGGSAGDNLKFKETFIFIGNKKVNSVVLFFNMNKRTQIIRENIYEASGKRLLITDSDLITRTVKTFNKVPASTEYAKALNIREQDLPNYFMNNPLGKIYEDEIYIASPMKVNSDKSITFYCQMMSDTFVDILKPIDPVQQIRKTIKSVEFKPSFVLAINCILRSLKFQQEGIWKSIDNELISLCPSITGFISYGEQFYNKHVNQTMVLLAIE</sequence>
<evidence type="ECO:0000313" key="4">
    <source>
        <dbReference type="Proteomes" id="UP000824633"/>
    </source>
</evidence>
<evidence type="ECO:0000313" key="3">
    <source>
        <dbReference type="EMBL" id="BCZ47565.1"/>
    </source>
</evidence>
<name>A0ABN6IZM9_9CLOT</name>
<dbReference type="SMART" id="SM00897">
    <property type="entry name" value="FIST"/>
    <property type="match status" value="1"/>
</dbReference>
<feature type="domain" description="FIST" evidence="1">
    <location>
        <begin position="19"/>
        <end position="201"/>
    </location>
</feature>
<dbReference type="SMART" id="SM01204">
    <property type="entry name" value="FIST_C"/>
    <property type="match status" value="1"/>
</dbReference>
<dbReference type="PANTHER" id="PTHR40252">
    <property type="entry name" value="BLR0328 PROTEIN"/>
    <property type="match status" value="1"/>
</dbReference>
<proteinExistence type="predicted"/>
<organism evidence="3 4">
    <name type="scientific">Clostridium gelidum</name>
    <dbReference type="NCBI Taxonomy" id="704125"/>
    <lineage>
        <taxon>Bacteria</taxon>
        <taxon>Bacillati</taxon>
        <taxon>Bacillota</taxon>
        <taxon>Clostridia</taxon>
        <taxon>Eubacteriales</taxon>
        <taxon>Clostridiaceae</taxon>
        <taxon>Clostridium</taxon>
    </lineage>
</organism>
<dbReference type="InterPro" id="IPR013702">
    <property type="entry name" value="FIST_domain_N"/>
</dbReference>
<dbReference type="EMBL" id="AP024849">
    <property type="protein sequence ID" value="BCZ47565.1"/>
    <property type="molecule type" value="Genomic_DNA"/>
</dbReference>
<gene>
    <name evidence="3" type="ORF">psyc5s11_36320</name>
</gene>
<dbReference type="Pfam" id="PF08495">
    <property type="entry name" value="FIST"/>
    <property type="match status" value="1"/>
</dbReference>
<dbReference type="InterPro" id="IPR019494">
    <property type="entry name" value="FIST_C"/>
</dbReference>
<dbReference type="PANTHER" id="PTHR40252:SF2">
    <property type="entry name" value="BLR0328 PROTEIN"/>
    <property type="match status" value="1"/>
</dbReference>
<dbReference type="Proteomes" id="UP000824633">
    <property type="component" value="Chromosome"/>
</dbReference>
<protein>
    <recommendedName>
        <fullName evidence="5">FIST N domain protein</fullName>
    </recommendedName>
</protein>
<feature type="domain" description="FIST C-domain" evidence="2">
    <location>
        <begin position="202"/>
        <end position="330"/>
    </location>
</feature>
<accession>A0ABN6IZM9</accession>
<evidence type="ECO:0000259" key="1">
    <source>
        <dbReference type="SMART" id="SM00897"/>
    </source>
</evidence>
<reference evidence="4" key="1">
    <citation type="submission" date="2021-07" db="EMBL/GenBank/DDBJ databases">
        <title>Complete genome sequencing of a Clostridium isolate.</title>
        <authorList>
            <person name="Ueki A."/>
            <person name="Tonouchi A."/>
        </authorList>
    </citation>
    <scope>NUCLEOTIDE SEQUENCE [LARGE SCALE GENOMIC DNA]</scope>
    <source>
        <strain evidence="4">C5S11</strain>
    </source>
</reference>